<evidence type="ECO:0000313" key="1">
    <source>
        <dbReference type="EMBL" id="PWL54862.1"/>
    </source>
</evidence>
<evidence type="ECO:0000313" key="3">
    <source>
        <dbReference type="Proteomes" id="UP000182135"/>
    </source>
</evidence>
<dbReference type="GeneID" id="90545412"/>
<keyword evidence="3" id="KW-1185">Reference proteome</keyword>
<accession>A0A1I2MUI3</accession>
<evidence type="ECO:0000313" key="4">
    <source>
        <dbReference type="Proteomes" id="UP000246114"/>
    </source>
</evidence>
<dbReference type="STRING" id="1529.SAMN04487885_11723"/>
<dbReference type="AlphaFoldDB" id="A0A1I2MUI3"/>
<dbReference type="eggNOG" id="ENOG50333G1">
    <property type="taxonomic scope" value="Bacteria"/>
</dbReference>
<dbReference type="RefSeq" id="WP_027639133.1">
    <property type="nucleotide sequence ID" value="NZ_BAAACD010000003.1"/>
</dbReference>
<dbReference type="Proteomes" id="UP000182135">
    <property type="component" value="Unassembled WGS sequence"/>
</dbReference>
<reference evidence="1 4" key="2">
    <citation type="submission" date="2018-03" db="EMBL/GenBank/DDBJ databases">
        <title>The uncultured portion of the human microbiome is neutrally assembled.</title>
        <authorList>
            <person name="Jeraldo P."/>
            <person name="Boardman L."/>
            <person name="White B.A."/>
            <person name="Nelson H."/>
            <person name="Goldenfeld N."/>
            <person name="Chia N."/>
        </authorList>
    </citation>
    <scope>NUCLEOTIDE SEQUENCE [LARGE SCALE GENOMIC DNA]</scope>
    <source>
        <strain evidence="1">CIM:MAG 903</strain>
    </source>
</reference>
<dbReference type="EMBL" id="FOOE01000017">
    <property type="protein sequence ID" value="SFF95245.1"/>
    <property type="molecule type" value="Genomic_DNA"/>
</dbReference>
<dbReference type="OrthoDB" id="1925408at2"/>
<organism evidence="2 3">
    <name type="scientific">Clostridium cadaveris</name>
    <dbReference type="NCBI Taxonomy" id="1529"/>
    <lineage>
        <taxon>Bacteria</taxon>
        <taxon>Bacillati</taxon>
        <taxon>Bacillota</taxon>
        <taxon>Clostridia</taxon>
        <taxon>Eubacteriales</taxon>
        <taxon>Clostridiaceae</taxon>
        <taxon>Clostridium</taxon>
    </lineage>
</organism>
<dbReference type="NCBIfam" id="NF010218">
    <property type="entry name" value="PRK13678.2-1"/>
    <property type="match status" value="1"/>
</dbReference>
<dbReference type="EMBL" id="QAMZ01000018">
    <property type="protein sequence ID" value="PWL54862.1"/>
    <property type="molecule type" value="Genomic_DNA"/>
</dbReference>
<dbReference type="Pfam" id="PF06949">
    <property type="entry name" value="DUF1292"/>
    <property type="match status" value="1"/>
</dbReference>
<dbReference type="InterPro" id="IPR009711">
    <property type="entry name" value="UPF0473"/>
</dbReference>
<protein>
    <submittedName>
        <fullName evidence="1">DUF1292 domain-containing protein</fullName>
    </submittedName>
</protein>
<evidence type="ECO:0000313" key="2">
    <source>
        <dbReference type="EMBL" id="SFF95245.1"/>
    </source>
</evidence>
<gene>
    <name evidence="1" type="ORF">DBY38_03505</name>
    <name evidence="2" type="ORF">SAMN04487885_11723</name>
</gene>
<reference evidence="2 3" key="1">
    <citation type="submission" date="2016-10" db="EMBL/GenBank/DDBJ databases">
        <authorList>
            <person name="de Groot N.N."/>
        </authorList>
    </citation>
    <scope>NUCLEOTIDE SEQUENCE [LARGE SCALE GENOMIC DNA]</scope>
    <source>
        <strain evidence="2 3">NLAE-zl-G419</strain>
    </source>
</reference>
<dbReference type="Proteomes" id="UP000246114">
    <property type="component" value="Unassembled WGS sequence"/>
</dbReference>
<name>A0A1I2MUI3_9CLOT</name>
<proteinExistence type="predicted"/>
<sequence>MVNEDMEVMYFRDEEGNKVAFEPIAEIYLDEETEKEKQYLILSPVEGNNNEDDAYIFRVDMVNGNKELNFVEDDEEFARVSKEYKNLLYNK</sequence>